<sequence length="238" mass="23052">MPGLQGAPSPSAVAARGHPFGIVAVGAVTLSALAPAVVAVSESEDGPRTSTNARLTAAPAVARTAPALLAATPGRTVVGTSVVLPALAAPALKAAATPVARTAAAATPLAVVAVPTRRTVTLAADGTLAIGAGVVAAKAAAPEVVPKTAAKAAPKLAAKAPAKTSAKSPAKAPATTPATSVPATVVAKAKSAGHQAAQVAWVDPADDPRRRLGLLGLVVALTAAAVGWVFYSGRERRV</sequence>
<name>A0ABQ6HHS1_9MICO</name>
<dbReference type="RefSeq" id="WP_284283349.1">
    <property type="nucleotide sequence ID" value="NZ_BSUJ01000001.1"/>
</dbReference>
<keyword evidence="2" id="KW-1133">Transmembrane helix</keyword>
<feature type="transmembrane region" description="Helical" evidence="2">
    <location>
        <begin position="212"/>
        <end position="231"/>
    </location>
</feature>
<keyword evidence="4" id="KW-1185">Reference proteome</keyword>
<keyword evidence="2" id="KW-0472">Membrane</keyword>
<gene>
    <name evidence="3" type="ORF">GCM10025862_01210</name>
</gene>
<dbReference type="Proteomes" id="UP001157109">
    <property type="component" value="Unassembled WGS sequence"/>
</dbReference>
<evidence type="ECO:0000256" key="2">
    <source>
        <dbReference type="SAM" id="Phobius"/>
    </source>
</evidence>
<accession>A0ABQ6HHS1</accession>
<evidence type="ECO:0000256" key="1">
    <source>
        <dbReference type="SAM" id="MobiDB-lite"/>
    </source>
</evidence>
<organism evidence="3 4">
    <name type="scientific">Arsenicicoccus piscis</name>
    <dbReference type="NCBI Taxonomy" id="673954"/>
    <lineage>
        <taxon>Bacteria</taxon>
        <taxon>Bacillati</taxon>
        <taxon>Actinomycetota</taxon>
        <taxon>Actinomycetes</taxon>
        <taxon>Micrococcales</taxon>
        <taxon>Intrasporangiaceae</taxon>
        <taxon>Arsenicicoccus</taxon>
    </lineage>
</organism>
<feature type="region of interest" description="Disordered" evidence="1">
    <location>
        <begin position="158"/>
        <end position="180"/>
    </location>
</feature>
<feature type="transmembrane region" description="Helical" evidence="2">
    <location>
        <begin position="20"/>
        <end position="40"/>
    </location>
</feature>
<reference evidence="4" key="1">
    <citation type="journal article" date="2019" name="Int. J. Syst. Evol. Microbiol.">
        <title>The Global Catalogue of Microorganisms (GCM) 10K type strain sequencing project: providing services to taxonomists for standard genome sequencing and annotation.</title>
        <authorList>
            <consortium name="The Broad Institute Genomics Platform"/>
            <consortium name="The Broad Institute Genome Sequencing Center for Infectious Disease"/>
            <person name="Wu L."/>
            <person name="Ma J."/>
        </authorList>
    </citation>
    <scope>NUCLEOTIDE SEQUENCE [LARGE SCALE GENOMIC DNA]</scope>
    <source>
        <strain evidence="4">NBRC 105830</strain>
    </source>
</reference>
<comment type="caution">
    <text evidence="3">The sequence shown here is derived from an EMBL/GenBank/DDBJ whole genome shotgun (WGS) entry which is preliminary data.</text>
</comment>
<proteinExistence type="predicted"/>
<evidence type="ECO:0000313" key="3">
    <source>
        <dbReference type="EMBL" id="GMA18100.1"/>
    </source>
</evidence>
<dbReference type="EMBL" id="BSUJ01000001">
    <property type="protein sequence ID" value="GMA18100.1"/>
    <property type="molecule type" value="Genomic_DNA"/>
</dbReference>
<evidence type="ECO:0000313" key="4">
    <source>
        <dbReference type="Proteomes" id="UP001157109"/>
    </source>
</evidence>
<protein>
    <submittedName>
        <fullName evidence="3">Uncharacterized protein</fullName>
    </submittedName>
</protein>
<keyword evidence="2" id="KW-0812">Transmembrane</keyword>